<feature type="domain" description="Glycosyl transferase CAP10" evidence="9">
    <location>
        <begin position="198"/>
        <end position="459"/>
    </location>
</feature>
<dbReference type="AlphaFoldDB" id="A0A2P6TGP0"/>
<keyword evidence="1 6" id="KW-0378">Hydrolase</keyword>
<dbReference type="OrthoDB" id="202415at2759"/>
<comment type="function">
    <text evidence="6">Catalyzes the hydrolysis of queuosine 5'-phosphate, releasing the nucleobase queuine (q). Is required for salvage of queuine from exogenous queuosine (Q) that is imported and then converted to queuosine 5'-phosphate intracellularly.</text>
</comment>
<keyword evidence="11" id="KW-1185">Reference proteome</keyword>
<feature type="region of interest" description="Disordered" evidence="7">
    <location>
        <begin position="761"/>
        <end position="835"/>
    </location>
</feature>
<feature type="signal peptide" evidence="8">
    <location>
        <begin position="1"/>
        <end position="30"/>
    </location>
</feature>
<comment type="caution">
    <text evidence="10">The sequence shown here is derived from an EMBL/GenBank/DDBJ whole genome shotgun (WGS) entry which is preliminary data.</text>
</comment>
<evidence type="ECO:0000256" key="8">
    <source>
        <dbReference type="SAM" id="SignalP"/>
    </source>
</evidence>
<evidence type="ECO:0000259" key="9">
    <source>
        <dbReference type="SMART" id="SM00672"/>
    </source>
</evidence>
<keyword evidence="8" id="KW-0732">Signal</keyword>
<dbReference type="Pfam" id="PF10343">
    <property type="entry name" value="Q_salvage"/>
    <property type="match status" value="1"/>
</dbReference>
<dbReference type="Proteomes" id="UP000239899">
    <property type="component" value="Unassembled WGS sequence"/>
</dbReference>
<organism evidence="10 11">
    <name type="scientific">Chlorella sorokiniana</name>
    <name type="common">Freshwater green alga</name>
    <dbReference type="NCBI Taxonomy" id="3076"/>
    <lineage>
        <taxon>Eukaryota</taxon>
        <taxon>Viridiplantae</taxon>
        <taxon>Chlorophyta</taxon>
        <taxon>core chlorophytes</taxon>
        <taxon>Trebouxiophyceae</taxon>
        <taxon>Chlorellales</taxon>
        <taxon>Chlorellaceae</taxon>
        <taxon>Chlorella clade</taxon>
        <taxon>Chlorella</taxon>
    </lineage>
</organism>
<evidence type="ECO:0000313" key="11">
    <source>
        <dbReference type="Proteomes" id="UP000239899"/>
    </source>
</evidence>
<dbReference type="GO" id="GO:0016740">
    <property type="term" value="F:transferase activity"/>
    <property type="evidence" value="ECO:0007669"/>
    <property type="project" value="UniProtKB-KW"/>
</dbReference>
<dbReference type="GO" id="GO:0016787">
    <property type="term" value="F:hydrolase activity"/>
    <property type="evidence" value="ECO:0007669"/>
    <property type="project" value="UniProtKB-KW"/>
</dbReference>
<evidence type="ECO:0000256" key="2">
    <source>
        <dbReference type="ARBA" id="ARBA00035119"/>
    </source>
</evidence>
<reference evidence="10 11" key="1">
    <citation type="journal article" date="2018" name="Plant J.">
        <title>Genome sequences of Chlorella sorokiniana UTEX 1602 and Micractinium conductrix SAG 241.80: implications to maltose excretion by a green alga.</title>
        <authorList>
            <person name="Arriola M.B."/>
            <person name="Velmurugan N."/>
            <person name="Zhang Y."/>
            <person name="Plunkett M.H."/>
            <person name="Hondzo H."/>
            <person name="Barney B.M."/>
        </authorList>
    </citation>
    <scope>NUCLEOTIDE SEQUENCE [LARGE SCALE GENOMIC DNA]</scope>
    <source>
        <strain evidence="11">UTEX 1602</strain>
    </source>
</reference>
<dbReference type="SMART" id="SM00672">
    <property type="entry name" value="CAP10"/>
    <property type="match status" value="1"/>
</dbReference>
<evidence type="ECO:0000256" key="7">
    <source>
        <dbReference type="SAM" id="MobiDB-lite"/>
    </source>
</evidence>
<evidence type="ECO:0000256" key="6">
    <source>
        <dbReference type="RuleBase" id="RU365002"/>
    </source>
</evidence>
<dbReference type="EMBL" id="LHPG02000017">
    <property type="protein sequence ID" value="PRW33297.1"/>
    <property type="molecule type" value="Genomic_DNA"/>
</dbReference>
<feature type="compositionally biased region" description="Low complexity" evidence="7">
    <location>
        <begin position="71"/>
        <end position="80"/>
    </location>
</feature>
<gene>
    <name evidence="10" type="ORF">C2E21_7868</name>
</gene>
<dbReference type="Pfam" id="PF05686">
    <property type="entry name" value="Glyco_transf_90"/>
    <property type="match status" value="1"/>
</dbReference>
<name>A0A2P6TGP0_CHLSO</name>
<dbReference type="InterPro" id="IPR019438">
    <property type="entry name" value="Q_salvage"/>
</dbReference>
<comment type="similarity">
    <text evidence="2 6">Belongs to the QNG1 protein family.</text>
</comment>
<feature type="region of interest" description="Disordered" evidence="7">
    <location>
        <begin position="51"/>
        <end position="88"/>
    </location>
</feature>
<evidence type="ECO:0000256" key="1">
    <source>
        <dbReference type="ARBA" id="ARBA00022801"/>
    </source>
</evidence>
<sequence>MRTIAVPRRARTPARLVALLALALLLGAISLSKLRAGTARVAIHHLEAEKKRLPAAEEHGTPAGESGNTNEQQQEQQPQQQQPPEPGACFKQFPWIQPALETFYAPAWVAANASTQSSEEALESLRTVTWGKYHPGMDEVILSLNPQSGRVEMAINEVSKPNQVHKKRCMLGLLQDAVEAHNAELATLLREAGGGKELRLIVETEDFGVTWRAAKWKLPAFAMCTDNDHTDIPVPDFTYMCYPEARYRNSSWPSIQDLLHRKSDMVGWHERHPELFHRSNWGVGPRRGLMPLLQSYANGSAGMSAVDAFGAELDIEDTGFVQVDKGQASHKHDSFVWLDGQCDYKYLIHTAGFSYSGGLKYKLACGSLVFKFSSPYVEFFEPALKDDVHVVALPATKEGVDVEHFKQASAPRIKQVVQRTLNLPDQPPIARQGQAFVREQLTMEALHCYWLGALQRTCAEAVQGSADVSVDAEAVAAAAAALPPPAQVAAACQFMRLPIRFDDLEAEVNAMAIFHLLDFGSGFDSMLLAKTGKDARETVQFGLLGMLMHGAALGSPHWLREFSAYQAFQFFNIDASEDEAVPGLPGVVLTRQGPLGAYTNKLREVLNETGQILGDSTHRSLGALILANLDAQAAAGGQPSAAALVEELAETFPAFDDHGLYHGHQVYFYRKAQLLAAQLHLRFRGENARFRFTDMDQLTVDSGNVLPAVFRRQGVLKLSDGLAEAVDAGTDLQGDERERALRAGAVAAGARICEAAAAATADEERGEQSFEGVNRPSAAKRAEGAEEDVYPSAADAPGSKDDLGVVRTQPEEGMEGSGEAAVRVGPTSDVPPTGR</sequence>
<protein>
    <recommendedName>
        <fullName evidence="3 6">Queuosine 5'-phosphate N-glycosylase/hydrolase</fullName>
        <ecNumber evidence="6">3.2.2.-</ecNumber>
    </recommendedName>
    <alternativeName>
        <fullName evidence="4 6">Queuosine-nucleotide N-glycosylase/hydrolase</fullName>
    </alternativeName>
</protein>
<evidence type="ECO:0000256" key="3">
    <source>
        <dbReference type="ARBA" id="ARBA00035306"/>
    </source>
</evidence>
<evidence type="ECO:0000256" key="5">
    <source>
        <dbReference type="ARBA" id="ARBA00048204"/>
    </source>
</evidence>
<feature type="chain" id="PRO_5015157811" description="Queuosine 5'-phosphate N-glycosylase/hydrolase" evidence="8">
    <location>
        <begin position="31"/>
        <end position="835"/>
    </location>
</feature>
<dbReference type="InterPro" id="IPR006598">
    <property type="entry name" value="CAP10"/>
</dbReference>
<dbReference type="PANTHER" id="PTHR21314:SF0">
    <property type="entry name" value="QUEUOSINE 5'-PHOSPHATE N-GLYCOSYLASE_HYDROLASE"/>
    <property type="match status" value="1"/>
</dbReference>
<feature type="compositionally biased region" description="Basic and acidic residues" evidence="7">
    <location>
        <begin position="51"/>
        <end position="60"/>
    </location>
</feature>
<dbReference type="GO" id="GO:0006400">
    <property type="term" value="P:tRNA modification"/>
    <property type="evidence" value="ECO:0007669"/>
    <property type="project" value="TreeGrafter"/>
</dbReference>
<comment type="catalytic activity">
    <reaction evidence="5 6">
        <text>queuosine 5'-phosphate + H2O = queuine + D-ribose 5-phosphate</text>
        <dbReference type="Rhea" id="RHEA:75387"/>
        <dbReference type="ChEBI" id="CHEBI:15377"/>
        <dbReference type="ChEBI" id="CHEBI:17433"/>
        <dbReference type="ChEBI" id="CHEBI:78346"/>
        <dbReference type="ChEBI" id="CHEBI:194371"/>
    </reaction>
    <physiologicalReaction direction="left-to-right" evidence="5 6">
        <dbReference type="Rhea" id="RHEA:75388"/>
    </physiologicalReaction>
</comment>
<evidence type="ECO:0000256" key="4">
    <source>
        <dbReference type="ARBA" id="ARBA00035393"/>
    </source>
</evidence>
<dbReference type="PANTHER" id="PTHR21314">
    <property type="entry name" value="QUEUOSINE 5'-PHOSPHATE N-GLYCOSYLASE_HYDROLASE-RELATED"/>
    <property type="match status" value="1"/>
</dbReference>
<accession>A0A2P6TGP0</accession>
<proteinExistence type="inferred from homology"/>
<evidence type="ECO:0000313" key="10">
    <source>
        <dbReference type="EMBL" id="PRW33297.1"/>
    </source>
</evidence>
<dbReference type="EC" id="3.2.2.-" evidence="6"/>